<protein>
    <submittedName>
        <fullName evidence="1">Uncharacterized protein</fullName>
    </submittedName>
</protein>
<name>A0A016U0E1_9BILA</name>
<dbReference type="Proteomes" id="UP000024635">
    <property type="component" value="Unassembled WGS sequence"/>
</dbReference>
<comment type="caution">
    <text evidence="1">The sequence shown here is derived from an EMBL/GenBank/DDBJ whole genome shotgun (WGS) entry which is preliminary data.</text>
</comment>
<sequence length="76" mass="8913">MLQTPLFALNRCAQQRSGANRPAKGRDRFYHGWLELETKSKASKQIWKRKTKKTNVFSEHSAFKDTPKHVKIMHCN</sequence>
<keyword evidence="2" id="KW-1185">Reference proteome</keyword>
<gene>
    <name evidence="1" type="primary">Acey_s0068.g273</name>
    <name evidence="1" type="ORF">Y032_0068g273</name>
</gene>
<evidence type="ECO:0000313" key="2">
    <source>
        <dbReference type="Proteomes" id="UP000024635"/>
    </source>
</evidence>
<organism evidence="1 2">
    <name type="scientific">Ancylostoma ceylanicum</name>
    <dbReference type="NCBI Taxonomy" id="53326"/>
    <lineage>
        <taxon>Eukaryota</taxon>
        <taxon>Metazoa</taxon>
        <taxon>Ecdysozoa</taxon>
        <taxon>Nematoda</taxon>
        <taxon>Chromadorea</taxon>
        <taxon>Rhabditida</taxon>
        <taxon>Rhabditina</taxon>
        <taxon>Rhabditomorpha</taxon>
        <taxon>Strongyloidea</taxon>
        <taxon>Ancylostomatidae</taxon>
        <taxon>Ancylostomatinae</taxon>
        <taxon>Ancylostoma</taxon>
    </lineage>
</organism>
<accession>A0A016U0E1</accession>
<dbReference type="EMBL" id="JARK01001404">
    <property type="protein sequence ID" value="EYC08058.1"/>
    <property type="molecule type" value="Genomic_DNA"/>
</dbReference>
<proteinExistence type="predicted"/>
<evidence type="ECO:0000313" key="1">
    <source>
        <dbReference type="EMBL" id="EYC08058.1"/>
    </source>
</evidence>
<dbReference type="AlphaFoldDB" id="A0A016U0E1"/>
<reference evidence="2" key="1">
    <citation type="journal article" date="2015" name="Nat. Genet.">
        <title>The genome and transcriptome of the zoonotic hookworm Ancylostoma ceylanicum identify infection-specific gene families.</title>
        <authorList>
            <person name="Schwarz E.M."/>
            <person name="Hu Y."/>
            <person name="Antoshechkin I."/>
            <person name="Miller M.M."/>
            <person name="Sternberg P.W."/>
            <person name="Aroian R.V."/>
        </authorList>
    </citation>
    <scope>NUCLEOTIDE SEQUENCE</scope>
    <source>
        <strain evidence="2">HY135</strain>
    </source>
</reference>